<dbReference type="RefSeq" id="XP_002897971.1">
    <property type="nucleotide sequence ID" value="XM_002897925.1"/>
</dbReference>
<sequence length="114" mass="11729">MFVGVGGGDADATTARADDDDGRDSAGSTDGREEGNGEAGRHSVSAVSGVDEEWDSARGELQVKNGSYSHSHGVSVSAYATYFTSWGIADPLVGAHVDGILHVPVGAKRSCIYD</sequence>
<keyword evidence="3" id="KW-1185">Reference proteome</keyword>
<dbReference type="VEuPathDB" id="FungiDB:PITG_15691"/>
<accession>D0NSC3</accession>
<feature type="region of interest" description="Disordered" evidence="1">
    <location>
        <begin position="1"/>
        <end position="58"/>
    </location>
</feature>
<protein>
    <submittedName>
        <fullName evidence="2">Uncharacterized protein</fullName>
    </submittedName>
</protein>
<organism evidence="2 3">
    <name type="scientific">Phytophthora infestans (strain T30-4)</name>
    <name type="common">Potato late blight agent</name>
    <dbReference type="NCBI Taxonomy" id="403677"/>
    <lineage>
        <taxon>Eukaryota</taxon>
        <taxon>Sar</taxon>
        <taxon>Stramenopiles</taxon>
        <taxon>Oomycota</taxon>
        <taxon>Peronosporomycetes</taxon>
        <taxon>Peronosporales</taxon>
        <taxon>Peronosporaceae</taxon>
        <taxon>Phytophthora</taxon>
    </lineage>
</organism>
<dbReference type="HOGENOM" id="CLU_2125941_0_0_1"/>
<gene>
    <name evidence="2" type="ORF">PITG_15691</name>
</gene>
<dbReference type="KEGG" id="pif:PITG_15691"/>
<evidence type="ECO:0000313" key="2">
    <source>
        <dbReference type="EMBL" id="EEY64468.1"/>
    </source>
</evidence>
<dbReference type="InParanoid" id="D0NSC3"/>
<dbReference type="Proteomes" id="UP000006643">
    <property type="component" value="Unassembled WGS sequence"/>
</dbReference>
<name>D0NSC3_PHYIT</name>
<feature type="compositionally biased region" description="Basic and acidic residues" evidence="1">
    <location>
        <begin position="30"/>
        <end position="41"/>
    </location>
</feature>
<evidence type="ECO:0000313" key="3">
    <source>
        <dbReference type="Proteomes" id="UP000006643"/>
    </source>
</evidence>
<evidence type="ECO:0000256" key="1">
    <source>
        <dbReference type="SAM" id="MobiDB-lite"/>
    </source>
</evidence>
<dbReference type="EMBL" id="DS028157">
    <property type="protein sequence ID" value="EEY64468.1"/>
    <property type="molecule type" value="Genomic_DNA"/>
</dbReference>
<proteinExistence type="predicted"/>
<dbReference type="AlphaFoldDB" id="D0NSC3"/>
<dbReference type="GeneID" id="9475441"/>
<reference evidence="3" key="1">
    <citation type="journal article" date="2009" name="Nature">
        <title>Genome sequence and analysis of the Irish potato famine pathogen Phytophthora infestans.</title>
        <authorList>
            <consortium name="The Broad Institute Genome Sequencing Platform"/>
            <person name="Haas B.J."/>
            <person name="Kamoun S."/>
            <person name="Zody M.C."/>
            <person name="Jiang R.H."/>
            <person name="Handsaker R.E."/>
            <person name="Cano L.M."/>
            <person name="Grabherr M."/>
            <person name="Kodira C.D."/>
            <person name="Raffaele S."/>
            <person name="Torto-Alalibo T."/>
            <person name="Bozkurt T.O."/>
            <person name="Ah-Fong A.M."/>
            <person name="Alvarado L."/>
            <person name="Anderson V.L."/>
            <person name="Armstrong M.R."/>
            <person name="Avrova A."/>
            <person name="Baxter L."/>
            <person name="Beynon J."/>
            <person name="Boevink P.C."/>
            <person name="Bollmann S.R."/>
            <person name="Bos J.I."/>
            <person name="Bulone V."/>
            <person name="Cai G."/>
            <person name="Cakir C."/>
            <person name="Carrington J.C."/>
            <person name="Chawner M."/>
            <person name="Conti L."/>
            <person name="Costanzo S."/>
            <person name="Ewan R."/>
            <person name="Fahlgren N."/>
            <person name="Fischbach M.A."/>
            <person name="Fugelstad J."/>
            <person name="Gilroy E.M."/>
            <person name="Gnerre S."/>
            <person name="Green P.J."/>
            <person name="Grenville-Briggs L.J."/>
            <person name="Griffith J."/>
            <person name="Grunwald N.J."/>
            <person name="Horn K."/>
            <person name="Horner N.R."/>
            <person name="Hu C.H."/>
            <person name="Huitema E."/>
            <person name="Jeong D.H."/>
            <person name="Jones A.M."/>
            <person name="Jones J.D."/>
            <person name="Jones R.W."/>
            <person name="Karlsson E.K."/>
            <person name="Kunjeti S.G."/>
            <person name="Lamour K."/>
            <person name="Liu Z."/>
            <person name="Ma L."/>
            <person name="Maclean D."/>
            <person name="Chibucos M.C."/>
            <person name="McDonald H."/>
            <person name="McWalters J."/>
            <person name="Meijer H.J."/>
            <person name="Morgan W."/>
            <person name="Morris P.F."/>
            <person name="Munro C.A."/>
            <person name="O'Neill K."/>
            <person name="Ospina-Giraldo M."/>
            <person name="Pinzon A."/>
            <person name="Pritchard L."/>
            <person name="Ramsahoye B."/>
            <person name="Ren Q."/>
            <person name="Restrepo S."/>
            <person name="Roy S."/>
            <person name="Sadanandom A."/>
            <person name="Savidor A."/>
            <person name="Schornack S."/>
            <person name="Schwartz D.C."/>
            <person name="Schumann U.D."/>
            <person name="Schwessinger B."/>
            <person name="Seyer L."/>
            <person name="Sharpe T."/>
            <person name="Silvar C."/>
            <person name="Song J."/>
            <person name="Studholme D.J."/>
            <person name="Sykes S."/>
            <person name="Thines M."/>
            <person name="van de Vondervoort P.J."/>
            <person name="Phuntumart V."/>
            <person name="Wawra S."/>
            <person name="Weide R."/>
            <person name="Win J."/>
            <person name="Young C."/>
            <person name="Zhou S."/>
            <person name="Fry W."/>
            <person name="Meyers B.C."/>
            <person name="van West P."/>
            <person name="Ristaino J."/>
            <person name="Govers F."/>
            <person name="Birch P.R."/>
            <person name="Whisson S.C."/>
            <person name="Judelson H.S."/>
            <person name="Nusbaum C."/>
        </authorList>
    </citation>
    <scope>NUCLEOTIDE SEQUENCE [LARGE SCALE GENOMIC DNA]</scope>
    <source>
        <strain evidence="3">T30-4</strain>
    </source>
</reference>